<dbReference type="InterPro" id="IPR009097">
    <property type="entry name" value="Cyclic_Pdiesterase"/>
</dbReference>
<feature type="domain" description="A-kinase anchor protein 7-like phosphoesterase" evidence="3">
    <location>
        <begin position="5"/>
        <end position="140"/>
    </location>
</feature>
<feature type="short sequence motif" description="HXTX 1" evidence="2">
    <location>
        <begin position="47"/>
        <end position="50"/>
    </location>
</feature>
<dbReference type="PANTHER" id="PTHR35561">
    <property type="entry name" value="RNA 2',3'-CYCLIC PHOSPHODIESTERASE"/>
    <property type="match status" value="1"/>
</dbReference>
<gene>
    <name evidence="4" type="ORF">DES38_11450</name>
</gene>
<dbReference type="InterPro" id="IPR019510">
    <property type="entry name" value="AKAP7-like_phosphoesterase"/>
</dbReference>
<dbReference type="RefSeq" id="WP_170114389.1">
    <property type="nucleotide sequence ID" value="NZ_QJJR01000014.1"/>
</dbReference>
<feature type="short sequence motif" description="HXTX 2" evidence="2">
    <location>
        <begin position="132"/>
        <end position="135"/>
    </location>
</feature>
<dbReference type="EMBL" id="QJJR01000014">
    <property type="protein sequence ID" value="PXW88187.1"/>
    <property type="molecule type" value="Genomic_DNA"/>
</dbReference>
<protein>
    <recommendedName>
        <fullName evidence="2">RNA 2',3'-cyclic phosphodiesterase</fullName>
        <shortName evidence="2">RNA 2',3'-CPDase</shortName>
        <ecNumber evidence="2">3.1.4.58</ecNumber>
    </recommendedName>
</protein>
<dbReference type="InterPro" id="IPR004175">
    <property type="entry name" value="RNA_CPDase"/>
</dbReference>
<dbReference type="Proteomes" id="UP000247922">
    <property type="component" value="Unassembled WGS sequence"/>
</dbReference>
<evidence type="ECO:0000259" key="3">
    <source>
        <dbReference type="Pfam" id="PF10469"/>
    </source>
</evidence>
<feature type="active site" description="Proton acceptor" evidence="2">
    <location>
        <position position="132"/>
    </location>
</feature>
<dbReference type="GO" id="GO:0004113">
    <property type="term" value="F:2',3'-cyclic-nucleotide 3'-phosphodiesterase activity"/>
    <property type="evidence" value="ECO:0007669"/>
    <property type="project" value="InterPro"/>
</dbReference>
<evidence type="ECO:0000313" key="5">
    <source>
        <dbReference type="Proteomes" id="UP000247922"/>
    </source>
</evidence>
<name>A0A2V3W1N8_9BACI</name>
<keyword evidence="1 2" id="KW-0378">Hydrolase</keyword>
<dbReference type="GO" id="GO:0008664">
    <property type="term" value="F:RNA 2',3'-cyclic 3'-phosphodiesterase activity"/>
    <property type="evidence" value="ECO:0007669"/>
    <property type="project" value="UniProtKB-EC"/>
</dbReference>
<dbReference type="GO" id="GO:0016874">
    <property type="term" value="F:ligase activity"/>
    <property type="evidence" value="ECO:0007669"/>
    <property type="project" value="UniProtKB-KW"/>
</dbReference>
<evidence type="ECO:0000256" key="1">
    <source>
        <dbReference type="ARBA" id="ARBA00022801"/>
    </source>
</evidence>
<dbReference type="HAMAP" id="MF_01940">
    <property type="entry name" value="RNA_CPDase"/>
    <property type="match status" value="1"/>
</dbReference>
<dbReference type="AlphaFoldDB" id="A0A2V3W1N8"/>
<evidence type="ECO:0000256" key="2">
    <source>
        <dbReference type="HAMAP-Rule" id="MF_01940"/>
    </source>
</evidence>
<dbReference type="SUPFAM" id="SSF55144">
    <property type="entry name" value="LigT-like"/>
    <property type="match status" value="1"/>
</dbReference>
<organism evidence="4 5">
    <name type="scientific">Streptohalobacillus salinus</name>
    <dbReference type="NCBI Taxonomy" id="621096"/>
    <lineage>
        <taxon>Bacteria</taxon>
        <taxon>Bacillati</taxon>
        <taxon>Bacillota</taxon>
        <taxon>Bacilli</taxon>
        <taxon>Bacillales</taxon>
        <taxon>Bacillaceae</taxon>
        <taxon>Streptohalobacillus</taxon>
    </lineage>
</organism>
<comment type="function">
    <text evidence="2">Hydrolyzes RNA 2',3'-cyclic phosphodiester to an RNA 2'-phosphomonoester.</text>
</comment>
<comment type="caution">
    <text evidence="4">The sequence shown here is derived from an EMBL/GenBank/DDBJ whole genome shotgun (WGS) entry which is preliminary data.</text>
</comment>
<dbReference type="EC" id="3.1.4.58" evidence="2"/>
<keyword evidence="4" id="KW-0436">Ligase</keyword>
<dbReference type="Pfam" id="PF10469">
    <property type="entry name" value="AKAP7_NLS"/>
    <property type="match status" value="1"/>
</dbReference>
<comment type="similarity">
    <text evidence="2">Belongs to the 2H phosphoesterase superfamily. ThpR family.</text>
</comment>
<comment type="catalytic activity">
    <reaction evidence="2">
        <text>a 3'-end 2',3'-cyclophospho-ribonucleotide-RNA + H2O = a 3'-end 2'-phospho-ribonucleotide-RNA + H(+)</text>
        <dbReference type="Rhea" id="RHEA:11828"/>
        <dbReference type="Rhea" id="RHEA-COMP:10464"/>
        <dbReference type="Rhea" id="RHEA-COMP:17353"/>
        <dbReference type="ChEBI" id="CHEBI:15377"/>
        <dbReference type="ChEBI" id="CHEBI:15378"/>
        <dbReference type="ChEBI" id="CHEBI:83064"/>
        <dbReference type="ChEBI" id="CHEBI:173113"/>
        <dbReference type="EC" id="3.1.4.58"/>
    </reaction>
</comment>
<dbReference type="Gene3D" id="3.90.1140.10">
    <property type="entry name" value="Cyclic phosphodiesterase"/>
    <property type="match status" value="1"/>
</dbReference>
<keyword evidence="5" id="KW-1185">Reference proteome</keyword>
<sequence>MNETPHYFIAINLSDDLKNKLFSNQMMIKQQIGKETYEKWTNQTDFHITLAFLGALTDKDLITAKNCLNKVKDTKSFHVQLATLAGFGQRQSPRVLMHQVTLNEELVTLQQQLKKVLQAAQFNVEKRSFNPHVTYAKKCKYGYQLECLSWKIKEDQIPFIDQIVETVTDISLFRIYPGDTPQYKAVMTIFLK</sequence>
<accession>A0A2V3W1N8</accession>
<dbReference type="PANTHER" id="PTHR35561:SF1">
    <property type="entry name" value="RNA 2',3'-CYCLIC PHOSPHODIESTERASE"/>
    <property type="match status" value="1"/>
</dbReference>
<feature type="active site" description="Proton donor" evidence="2">
    <location>
        <position position="47"/>
    </location>
</feature>
<reference evidence="4 5" key="1">
    <citation type="submission" date="2018-05" db="EMBL/GenBank/DDBJ databases">
        <title>Genomic Encyclopedia of Type Strains, Phase IV (KMG-IV): sequencing the most valuable type-strain genomes for metagenomic binning, comparative biology and taxonomic classification.</title>
        <authorList>
            <person name="Goeker M."/>
        </authorList>
    </citation>
    <scope>NUCLEOTIDE SEQUENCE [LARGE SCALE GENOMIC DNA]</scope>
    <source>
        <strain evidence="4 5">DSM 22440</strain>
    </source>
</reference>
<proteinExistence type="inferred from homology"/>
<dbReference type="NCBIfam" id="TIGR02258">
    <property type="entry name" value="2_5_ligase"/>
    <property type="match status" value="1"/>
</dbReference>
<evidence type="ECO:0000313" key="4">
    <source>
        <dbReference type="EMBL" id="PXW88187.1"/>
    </source>
</evidence>